<proteinExistence type="predicted"/>
<feature type="compositionally biased region" description="Basic and acidic residues" evidence="1">
    <location>
        <begin position="47"/>
        <end position="77"/>
    </location>
</feature>
<sequence>MLIGVGASVAVNLLAAGALAFVIAGPTPDPEDELMEVVLEPWEPEFDPERPAPELSENRPEEQAREREAEHEQREAPEEPAPPDPLPSEEALAEESAAQEEPPVEPAPAAIAVELQVTRESEEPEDADFIAEVAMRVDQEMVAAETTLENTEPPEPEDSAEAPESEPVPEAPEMLSSASDWTEDDLVGAREDEGTQDQVAASAHEAPAPDQLSQSSQAAPQSEQPAPEPTRPPPAAEMAMALPTEHLEEAPLVPERLEQPVELEGRDPSPAESQAPVDSPDPSTGQTEESLGPAQLFGRSMQSYQEVFEQRDAERADEIAEGRSAQRRRLLANWRGDSERLRATLENYIPHVQVGNHTQVNAASAAHATMIARMHRRYIHPQWALSFVQRIETTLPGRHPLNDLSLYTQLEIVIDGESGAVVDVIRLRPSGNEVYDGQAIMIAWSIGSLAPVPDEVISPDGRVYIHWDFYRNQRLCGTFGAKIFRLAERDP</sequence>
<feature type="region of interest" description="Disordered" evidence="1">
    <location>
        <begin position="38"/>
        <end position="291"/>
    </location>
</feature>
<keyword evidence="2" id="KW-0732">Signal</keyword>
<organism evidence="3 4">
    <name type="scientific">Lujinxingia litoralis</name>
    <dbReference type="NCBI Taxonomy" id="2211119"/>
    <lineage>
        <taxon>Bacteria</taxon>
        <taxon>Deltaproteobacteria</taxon>
        <taxon>Bradymonadales</taxon>
        <taxon>Lujinxingiaceae</taxon>
        <taxon>Lujinxingia</taxon>
    </lineage>
</organism>
<feature type="chain" id="PRO_5016339232" description="TonB C-terminal domain-containing protein" evidence="2">
    <location>
        <begin position="21"/>
        <end position="491"/>
    </location>
</feature>
<accession>A0A328C7F8</accession>
<protein>
    <recommendedName>
        <fullName evidence="5">TonB C-terminal domain-containing protein</fullName>
    </recommendedName>
</protein>
<feature type="compositionally biased region" description="Basic and acidic residues" evidence="1">
    <location>
        <begin position="245"/>
        <end position="269"/>
    </location>
</feature>
<evidence type="ECO:0008006" key="5">
    <source>
        <dbReference type="Google" id="ProtNLM"/>
    </source>
</evidence>
<evidence type="ECO:0000313" key="4">
    <source>
        <dbReference type="Proteomes" id="UP000249169"/>
    </source>
</evidence>
<feature type="compositionally biased region" description="Low complexity" evidence="1">
    <location>
        <begin position="88"/>
        <end position="115"/>
    </location>
</feature>
<evidence type="ECO:0000256" key="2">
    <source>
        <dbReference type="SAM" id="SignalP"/>
    </source>
</evidence>
<dbReference type="EMBL" id="QHKO01000002">
    <property type="protein sequence ID" value="RAL23490.1"/>
    <property type="molecule type" value="Genomic_DNA"/>
</dbReference>
<comment type="caution">
    <text evidence="3">The sequence shown here is derived from an EMBL/GenBank/DDBJ whole genome shotgun (WGS) entry which is preliminary data.</text>
</comment>
<feature type="compositionally biased region" description="Pro residues" evidence="1">
    <location>
        <begin position="226"/>
        <end position="235"/>
    </location>
</feature>
<dbReference type="AlphaFoldDB" id="A0A328C7F8"/>
<feature type="compositionally biased region" description="Low complexity" evidence="1">
    <location>
        <begin position="206"/>
        <end position="225"/>
    </location>
</feature>
<evidence type="ECO:0000256" key="1">
    <source>
        <dbReference type="SAM" id="MobiDB-lite"/>
    </source>
</evidence>
<name>A0A328C7F8_9DELT</name>
<gene>
    <name evidence="3" type="ORF">DL240_04835</name>
</gene>
<evidence type="ECO:0000313" key="3">
    <source>
        <dbReference type="EMBL" id="RAL23490.1"/>
    </source>
</evidence>
<keyword evidence="4" id="KW-1185">Reference proteome</keyword>
<feature type="compositionally biased region" description="Acidic residues" evidence="1">
    <location>
        <begin position="152"/>
        <end position="164"/>
    </location>
</feature>
<reference evidence="3 4" key="1">
    <citation type="submission" date="2018-05" db="EMBL/GenBank/DDBJ databases">
        <title>Lujinxingia marina gen. nov. sp. nov., a new facultative anaerobic member of the class Deltaproteobacteria, and proposal of Lujinxingaceae fam. nov.</title>
        <authorList>
            <person name="Li C.-M."/>
        </authorList>
    </citation>
    <scope>NUCLEOTIDE SEQUENCE [LARGE SCALE GENOMIC DNA]</scope>
    <source>
        <strain evidence="3 4">B210</strain>
    </source>
</reference>
<dbReference type="Proteomes" id="UP000249169">
    <property type="component" value="Unassembled WGS sequence"/>
</dbReference>
<feature type="signal peptide" evidence="2">
    <location>
        <begin position="1"/>
        <end position="20"/>
    </location>
</feature>